<keyword evidence="4 5" id="KW-0808">Transferase</keyword>
<feature type="binding site" evidence="5">
    <location>
        <position position="124"/>
    </location>
    <ligand>
        <name>FMN</name>
        <dbReference type="ChEBI" id="CHEBI:58210"/>
    </ligand>
</feature>
<evidence type="ECO:0000313" key="8">
    <source>
        <dbReference type="Proteomes" id="UP000294682"/>
    </source>
</evidence>
<dbReference type="PANTHER" id="PTHR43374">
    <property type="entry name" value="FLAVIN PRENYLTRANSFERASE"/>
    <property type="match status" value="1"/>
</dbReference>
<keyword evidence="1 5" id="KW-0637">Prenyltransferase</keyword>
<feature type="binding site" evidence="5">
    <location>
        <position position="170"/>
    </location>
    <ligand>
        <name>dimethylallyl phosphate</name>
        <dbReference type="ChEBI" id="CHEBI:88052"/>
    </ligand>
</feature>
<dbReference type="PANTHER" id="PTHR43374:SF1">
    <property type="entry name" value="FLAVIN PRENYLTRANSFERASE PAD1, MITOCHONDRIAL"/>
    <property type="match status" value="1"/>
</dbReference>
<dbReference type="AlphaFoldDB" id="A0A9X8UIB3"/>
<comment type="function">
    <text evidence="5">Flavin prenyltransferase that catalyzes the synthesis of the prenylated FMN cofactor (prenyl-FMN) for 4-hydroxy-3-polyprenylbenzoic acid decarboxylase UbiD. The prenyltransferase is metal-independent and links a dimethylallyl moiety from dimethylallyl monophosphate (DMAP) to the flavin N5 and C6 atoms of FMN.</text>
</comment>
<feature type="binding site" evidence="5">
    <location>
        <position position="154"/>
    </location>
    <ligand>
        <name>dimethylallyl phosphate</name>
        <dbReference type="ChEBI" id="CHEBI:88052"/>
    </ligand>
</feature>
<organism evidence="7 8">
    <name type="scientific">Harryflintia acetispora</name>
    <dbReference type="NCBI Taxonomy" id="1849041"/>
    <lineage>
        <taxon>Bacteria</taxon>
        <taxon>Bacillati</taxon>
        <taxon>Bacillota</taxon>
        <taxon>Clostridia</taxon>
        <taxon>Eubacteriales</taxon>
        <taxon>Oscillospiraceae</taxon>
        <taxon>Harryflintia</taxon>
    </lineage>
</organism>
<dbReference type="OrthoDB" id="9781577at2"/>
<feature type="domain" description="Flavoprotein" evidence="6">
    <location>
        <begin position="3"/>
        <end position="173"/>
    </location>
</feature>
<dbReference type="Pfam" id="PF02441">
    <property type="entry name" value="Flavoprotein"/>
    <property type="match status" value="1"/>
</dbReference>
<evidence type="ECO:0000259" key="6">
    <source>
        <dbReference type="Pfam" id="PF02441"/>
    </source>
</evidence>
<keyword evidence="8" id="KW-1185">Reference proteome</keyword>
<gene>
    <name evidence="5" type="primary">ubiX</name>
    <name evidence="7" type="ORF">EDD78_1109</name>
</gene>
<protein>
    <recommendedName>
        <fullName evidence="5">Flavin prenyltransferase UbiX</fullName>
        <ecNumber evidence="5">2.5.1.129</ecNumber>
    </recommendedName>
</protein>
<dbReference type="InterPro" id="IPR004507">
    <property type="entry name" value="UbiX-like"/>
</dbReference>
<dbReference type="Proteomes" id="UP000294682">
    <property type="component" value="Unassembled WGS sequence"/>
</dbReference>
<dbReference type="SUPFAM" id="SSF52507">
    <property type="entry name" value="Homo-oligomeric flavin-containing Cys decarboxylases, HFCD"/>
    <property type="match status" value="1"/>
</dbReference>
<dbReference type="InterPro" id="IPR003382">
    <property type="entry name" value="Flavoprotein"/>
</dbReference>
<dbReference type="NCBIfam" id="TIGR00421">
    <property type="entry name" value="ubiX_pad"/>
    <property type="match status" value="1"/>
</dbReference>
<dbReference type="EC" id="2.5.1.129" evidence="5"/>
<evidence type="ECO:0000313" key="7">
    <source>
        <dbReference type="EMBL" id="TCL42385.1"/>
    </source>
</evidence>
<comment type="caution">
    <text evidence="7">The sequence shown here is derived from an EMBL/GenBank/DDBJ whole genome shotgun (WGS) entry which is preliminary data.</text>
</comment>
<comment type="caution">
    <text evidence="5">Lacks conserved residue(s) required for the propagation of feature annotation.</text>
</comment>
<reference evidence="7 8" key="1">
    <citation type="submission" date="2019-03" db="EMBL/GenBank/DDBJ databases">
        <title>Genomic Encyclopedia of Type Strains, Phase IV (KMG-IV): sequencing the most valuable type-strain genomes for metagenomic binning, comparative biology and taxonomic classification.</title>
        <authorList>
            <person name="Goeker M."/>
        </authorList>
    </citation>
    <scope>NUCLEOTIDE SEQUENCE [LARGE SCALE GENOMIC DNA]</scope>
    <source>
        <strain evidence="7 8">DSM 100433</strain>
    </source>
</reference>
<evidence type="ECO:0000256" key="2">
    <source>
        <dbReference type="ARBA" id="ARBA00022630"/>
    </source>
</evidence>
<dbReference type="HAMAP" id="MF_01984">
    <property type="entry name" value="ubiX_pad"/>
    <property type="match status" value="1"/>
</dbReference>
<evidence type="ECO:0000256" key="4">
    <source>
        <dbReference type="ARBA" id="ARBA00022679"/>
    </source>
</evidence>
<comment type="similarity">
    <text evidence="5">Belongs to the UbiX/PAD1 family.</text>
</comment>
<comment type="catalytic activity">
    <reaction evidence="5">
        <text>dimethylallyl phosphate + FMNH2 = prenylated FMNH2 + phosphate</text>
        <dbReference type="Rhea" id="RHEA:37743"/>
        <dbReference type="ChEBI" id="CHEBI:43474"/>
        <dbReference type="ChEBI" id="CHEBI:57618"/>
        <dbReference type="ChEBI" id="CHEBI:87467"/>
        <dbReference type="ChEBI" id="CHEBI:88052"/>
        <dbReference type="EC" id="2.5.1.129"/>
    </reaction>
</comment>
<dbReference type="NCBIfam" id="NF004685">
    <property type="entry name" value="PRK06029.1"/>
    <property type="match status" value="1"/>
</dbReference>
<dbReference type="InterPro" id="IPR036551">
    <property type="entry name" value="Flavin_trans-like"/>
</dbReference>
<dbReference type="GO" id="GO:0106141">
    <property type="term" value="F:flavin prenyltransferase activity"/>
    <property type="evidence" value="ECO:0007669"/>
    <property type="project" value="UniProtKB-EC"/>
</dbReference>
<dbReference type="Gene3D" id="3.40.50.1950">
    <property type="entry name" value="Flavin prenyltransferase-like"/>
    <property type="match status" value="1"/>
</dbReference>
<keyword evidence="2 5" id="KW-0285">Flavoprotein</keyword>
<keyword evidence="3 5" id="KW-0288">FMN</keyword>
<sequence>MERYIVGITGASGSAYALALIDALLARGARVHAVLTGMGEQVLRYECGLGFDEWARGRENLQTEDDRDLFSPIASGSFPVSGMAVAPCSVSTLGRIAAGVADDLLARAADVSLAQRRPLVLMIRETPLSAVHLQNMLTLCRAGAVILPACPGFYHRPQTVGELTGFMAGKVLDCLGLKNECYPHWKGVRE</sequence>
<evidence type="ECO:0000256" key="1">
    <source>
        <dbReference type="ARBA" id="ARBA00022602"/>
    </source>
</evidence>
<feature type="binding site" evidence="5">
    <location>
        <begin position="89"/>
        <end position="92"/>
    </location>
    <ligand>
        <name>FMN</name>
        <dbReference type="ChEBI" id="CHEBI:58210"/>
    </ligand>
</feature>
<dbReference type="GO" id="GO:0016831">
    <property type="term" value="F:carboxy-lyase activity"/>
    <property type="evidence" value="ECO:0007669"/>
    <property type="project" value="TreeGrafter"/>
</dbReference>
<name>A0A9X8UIB3_9FIRM</name>
<evidence type="ECO:0000256" key="5">
    <source>
        <dbReference type="HAMAP-Rule" id="MF_01984"/>
    </source>
</evidence>
<evidence type="ECO:0000256" key="3">
    <source>
        <dbReference type="ARBA" id="ARBA00022643"/>
    </source>
</evidence>
<dbReference type="RefSeq" id="WP_079699884.1">
    <property type="nucleotide sequence ID" value="NZ_SLUK01000010.1"/>
</dbReference>
<dbReference type="EMBL" id="SLUK01000010">
    <property type="protein sequence ID" value="TCL42385.1"/>
    <property type="molecule type" value="Genomic_DNA"/>
</dbReference>
<proteinExistence type="inferred from homology"/>
<feature type="binding site" evidence="5">
    <location>
        <begin position="10"/>
        <end position="12"/>
    </location>
    <ligand>
        <name>FMN</name>
        <dbReference type="ChEBI" id="CHEBI:58210"/>
    </ligand>
</feature>
<feature type="binding site" evidence="5">
    <location>
        <position position="36"/>
    </location>
    <ligand>
        <name>FMN</name>
        <dbReference type="ChEBI" id="CHEBI:58210"/>
    </ligand>
</feature>
<accession>A0A9X8UIB3</accession>